<feature type="compositionally biased region" description="Polar residues" evidence="1">
    <location>
        <begin position="21"/>
        <end position="30"/>
    </location>
</feature>
<dbReference type="EMBL" id="OOIL02000104">
    <property type="protein sequence ID" value="VFQ60180.1"/>
    <property type="molecule type" value="Genomic_DNA"/>
</dbReference>
<protein>
    <submittedName>
        <fullName evidence="2">Uncharacterized protein</fullName>
    </submittedName>
</protein>
<evidence type="ECO:0000256" key="1">
    <source>
        <dbReference type="SAM" id="MobiDB-lite"/>
    </source>
</evidence>
<dbReference type="Proteomes" id="UP000595140">
    <property type="component" value="Unassembled WGS sequence"/>
</dbReference>
<feature type="compositionally biased region" description="Polar residues" evidence="1">
    <location>
        <begin position="79"/>
        <end position="89"/>
    </location>
</feature>
<dbReference type="AlphaFoldDB" id="A0A484K3V6"/>
<evidence type="ECO:0000313" key="2">
    <source>
        <dbReference type="EMBL" id="VFQ60180.1"/>
    </source>
</evidence>
<proteinExistence type="predicted"/>
<feature type="compositionally biased region" description="Low complexity" evidence="1">
    <location>
        <begin position="96"/>
        <end position="108"/>
    </location>
</feature>
<organism evidence="2 3">
    <name type="scientific">Cuscuta campestris</name>
    <dbReference type="NCBI Taxonomy" id="132261"/>
    <lineage>
        <taxon>Eukaryota</taxon>
        <taxon>Viridiplantae</taxon>
        <taxon>Streptophyta</taxon>
        <taxon>Embryophyta</taxon>
        <taxon>Tracheophyta</taxon>
        <taxon>Spermatophyta</taxon>
        <taxon>Magnoliopsida</taxon>
        <taxon>eudicotyledons</taxon>
        <taxon>Gunneridae</taxon>
        <taxon>Pentapetalae</taxon>
        <taxon>asterids</taxon>
        <taxon>lamiids</taxon>
        <taxon>Solanales</taxon>
        <taxon>Convolvulaceae</taxon>
        <taxon>Cuscuteae</taxon>
        <taxon>Cuscuta</taxon>
        <taxon>Cuscuta subgen. Grammica</taxon>
        <taxon>Cuscuta sect. Cleistogrammica</taxon>
    </lineage>
</organism>
<evidence type="ECO:0000313" key="3">
    <source>
        <dbReference type="Proteomes" id="UP000595140"/>
    </source>
</evidence>
<sequence>MLMEAVLESLKDIEVAGTAHAESNNSQPETLHTFPDSSSSTQSSAINELPAADGHNPAKEAKTSETSPRCENSIAPVNESPTDCANGNASKKETESSNSGTPQSSSSSDHNNAKVTAVKNPPSNNRGDGLVRCWDLGFFKSR</sequence>
<gene>
    <name evidence="2" type="ORF">CCAM_LOCUS1956</name>
</gene>
<accession>A0A484K3V6</accession>
<keyword evidence="3" id="KW-1185">Reference proteome</keyword>
<feature type="region of interest" description="Disordered" evidence="1">
    <location>
        <begin position="18"/>
        <end position="131"/>
    </location>
</feature>
<reference evidence="2 3" key="1">
    <citation type="submission" date="2018-04" db="EMBL/GenBank/DDBJ databases">
        <authorList>
            <person name="Vogel A."/>
        </authorList>
    </citation>
    <scope>NUCLEOTIDE SEQUENCE [LARGE SCALE GENOMIC DNA]</scope>
</reference>
<name>A0A484K3V6_9ASTE</name>